<evidence type="ECO:0000256" key="7">
    <source>
        <dbReference type="RuleBase" id="RU000538"/>
    </source>
</evidence>
<dbReference type="GO" id="GO:0005829">
    <property type="term" value="C:cytosol"/>
    <property type="evidence" value="ECO:0007669"/>
    <property type="project" value="TreeGrafter"/>
</dbReference>
<evidence type="ECO:0000313" key="9">
    <source>
        <dbReference type="EMBL" id="EGO64235.1"/>
    </source>
</evidence>
<dbReference type="eggNOG" id="COG0250">
    <property type="taxonomic scope" value="Bacteria"/>
</dbReference>
<dbReference type="InterPro" id="IPR014722">
    <property type="entry name" value="Rib_uL2_dom2"/>
</dbReference>
<dbReference type="InterPro" id="IPR036735">
    <property type="entry name" value="NGN_dom_sf"/>
</dbReference>
<evidence type="ECO:0000256" key="4">
    <source>
        <dbReference type="ARBA" id="ARBA00023163"/>
    </source>
</evidence>
<dbReference type="EMBL" id="AFGF01000071">
    <property type="protein sequence ID" value="EGO64235.1"/>
    <property type="molecule type" value="Genomic_DNA"/>
</dbReference>
<dbReference type="NCBIfam" id="TIGR00922">
    <property type="entry name" value="nusG"/>
    <property type="match status" value="1"/>
</dbReference>
<keyword evidence="3 5" id="KW-0805">Transcription regulation</keyword>
<dbReference type="SMART" id="SM00738">
    <property type="entry name" value="NGN"/>
    <property type="match status" value="1"/>
</dbReference>
<dbReference type="HAMAP" id="MF_00948">
    <property type="entry name" value="NusG"/>
    <property type="match status" value="1"/>
</dbReference>
<dbReference type="GO" id="GO:0031564">
    <property type="term" value="P:transcription antitermination"/>
    <property type="evidence" value="ECO:0007669"/>
    <property type="project" value="UniProtKB-UniRule"/>
</dbReference>
<dbReference type="SUPFAM" id="SSF82679">
    <property type="entry name" value="N-utilization substance G protein NusG, N-terminal domain"/>
    <property type="match status" value="1"/>
</dbReference>
<dbReference type="InterPro" id="IPR008991">
    <property type="entry name" value="Translation_prot_SH3-like_sf"/>
</dbReference>
<dbReference type="Gene3D" id="3.30.70.940">
    <property type="entry name" value="NusG, N-terminal domain"/>
    <property type="match status" value="1"/>
</dbReference>
<dbReference type="InterPro" id="IPR043425">
    <property type="entry name" value="NusG-like"/>
</dbReference>
<keyword evidence="4 5" id="KW-0804">Transcription</keyword>
<keyword evidence="1 5" id="KW-0806">Transcription termination</keyword>
<dbReference type="CDD" id="cd09891">
    <property type="entry name" value="NGN_Bact_1"/>
    <property type="match status" value="1"/>
</dbReference>
<protein>
    <recommendedName>
        <fullName evidence="5 6">Transcription termination/antitermination protein NusG</fullName>
    </recommendedName>
</protein>
<dbReference type="GO" id="GO:0032784">
    <property type="term" value="P:regulation of DNA-templated transcription elongation"/>
    <property type="evidence" value="ECO:0007669"/>
    <property type="project" value="InterPro"/>
</dbReference>
<dbReference type="Pfam" id="PF02357">
    <property type="entry name" value="NusG"/>
    <property type="match status" value="1"/>
</dbReference>
<dbReference type="PANTHER" id="PTHR30265">
    <property type="entry name" value="RHO-INTERACTING TRANSCRIPTION TERMINATION FACTOR NUSG"/>
    <property type="match status" value="1"/>
</dbReference>
<dbReference type="InterPro" id="IPR006645">
    <property type="entry name" value="NGN-like_dom"/>
</dbReference>
<evidence type="ECO:0000313" key="10">
    <source>
        <dbReference type="Proteomes" id="UP000003240"/>
    </source>
</evidence>
<keyword evidence="10" id="KW-1185">Reference proteome</keyword>
<dbReference type="GO" id="GO:0006354">
    <property type="term" value="P:DNA-templated transcription elongation"/>
    <property type="evidence" value="ECO:0007669"/>
    <property type="project" value="UniProtKB-UniRule"/>
</dbReference>
<organism evidence="9 10">
    <name type="scientific">Acetonema longum DSM 6540</name>
    <dbReference type="NCBI Taxonomy" id="1009370"/>
    <lineage>
        <taxon>Bacteria</taxon>
        <taxon>Bacillati</taxon>
        <taxon>Bacillota</taxon>
        <taxon>Negativicutes</taxon>
        <taxon>Acetonemataceae</taxon>
        <taxon>Acetonema</taxon>
    </lineage>
</organism>
<evidence type="ECO:0000256" key="5">
    <source>
        <dbReference type="HAMAP-Rule" id="MF_00948"/>
    </source>
</evidence>
<dbReference type="AlphaFoldDB" id="F7NIA5"/>
<dbReference type="InterPro" id="IPR047050">
    <property type="entry name" value="NGN"/>
</dbReference>
<keyword evidence="2 5" id="KW-0889">Transcription antitermination</keyword>
<dbReference type="GO" id="GO:0006353">
    <property type="term" value="P:DNA-templated transcription termination"/>
    <property type="evidence" value="ECO:0007669"/>
    <property type="project" value="UniProtKB-UniRule"/>
</dbReference>
<dbReference type="PANTHER" id="PTHR30265:SF2">
    <property type="entry name" value="TRANSCRIPTION TERMINATION_ANTITERMINATION PROTEIN NUSG"/>
    <property type="match status" value="1"/>
</dbReference>
<proteinExistence type="inferred from homology"/>
<name>F7NIA5_9FIRM</name>
<evidence type="ECO:0000256" key="6">
    <source>
        <dbReference type="NCBIfam" id="TIGR00922"/>
    </source>
</evidence>
<evidence type="ECO:0000256" key="2">
    <source>
        <dbReference type="ARBA" id="ARBA00022814"/>
    </source>
</evidence>
<gene>
    <name evidence="5" type="primary">nusG</name>
    <name evidence="9" type="ORF">ALO_09017</name>
</gene>
<dbReference type="CDD" id="cd06091">
    <property type="entry name" value="KOW_NusG"/>
    <property type="match status" value="1"/>
</dbReference>
<evidence type="ECO:0000256" key="1">
    <source>
        <dbReference type="ARBA" id="ARBA00022472"/>
    </source>
</evidence>
<reference evidence="9 10" key="1">
    <citation type="journal article" date="2011" name="EMBO J.">
        <title>Structural diversity of bacterial flagellar motors.</title>
        <authorList>
            <person name="Chen S."/>
            <person name="Beeby M."/>
            <person name="Murphy G.E."/>
            <person name="Leadbetter J.R."/>
            <person name="Hendrixson D.R."/>
            <person name="Briegel A."/>
            <person name="Li Z."/>
            <person name="Shi J."/>
            <person name="Tocheva E.I."/>
            <person name="Muller A."/>
            <person name="Dobro M.J."/>
            <person name="Jensen G.J."/>
        </authorList>
    </citation>
    <scope>NUCLEOTIDE SEQUENCE [LARGE SCALE GENOMIC DNA]</scope>
    <source>
        <strain evidence="9 10">DSM 6540</strain>
    </source>
</reference>
<evidence type="ECO:0000256" key="3">
    <source>
        <dbReference type="ARBA" id="ARBA00023015"/>
    </source>
</evidence>
<dbReference type="InterPro" id="IPR015869">
    <property type="entry name" value="Transcrpt_antiterm_NusG_bac_CS"/>
</dbReference>
<comment type="function">
    <text evidence="5 7">Participates in transcription elongation, termination and antitermination.</text>
</comment>
<dbReference type="Proteomes" id="UP000003240">
    <property type="component" value="Unassembled WGS sequence"/>
</dbReference>
<comment type="similarity">
    <text evidence="5 7">Belongs to the NusG family.</text>
</comment>
<accession>F7NIA5</accession>
<dbReference type="SUPFAM" id="SSF50104">
    <property type="entry name" value="Translation proteins SH3-like domain"/>
    <property type="match status" value="1"/>
</dbReference>
<dbReference type="InterPro" id="IPR001062">
    <property type="entry name" value="Transcrpt_antiterm_NusG"/>
</dbReference>
<dbReference type="PRINTS" id="PR00338">
    <property type="entry name" value="NUSGTNSCPFCT"/>
</dbReference>
<sequence>MAMESERNWYVIHTYSGYENKVKTNLEKKVHSMAMENEIFRVLVPIEDEVEIKGDKKKITKKKVFPGYVLVEMIVNDRSWYVVRNTPGVTGFVGSGTKPIPLSAAEIKRILKSMGVEEAKPKMDIKPRELVRITSGAFENWSGTVLEIYPDRGKLKVLVNMFGRETPIELDFAQVAKME</sequence>
<dbReference type="PROSITE" id="PS01014">
    <property type="entry name" value="NUSG"/>
    <property type="match status" value="1"/>
</dbReference>
<dbReference type="STRING" id="1009370.ALO_09017"/>
<feature type="domain" description="NusG-like N-terminal" evidence="8">
    <location>
        <begin position="6"/>
        <end position="114"/>
    </location>
</feature>
<evidence type="ECO:0000259" key="8">
    <source>
        <dbReference type="SMART" id="SM00738"/>
    </source>
</evidence>
<comment type="caution">
    <text evidence="9">The sequence shown here is derived from an EMBL/GenBank/DDBJ whole genome shotgun (WGS) entry which is preliminary data.</text>
</comment>
<dbReference type="Gene3D" id="2.30.30.30">
    <property type="match status" value="1"/>
</dbReference>
<dbReference type="FunFam" id="3.30.70.940:FF:000002">
    <property type="entry name" value="Transcription termination/antitermination protein NusG"/>
    <property type="match status" value="1"/>
</dbReference>